<feature type="region of interest" description="Disordered" evidence="8">
    <location>
        <begin position="576"/>
        <end position="600"/>
    </location>
</feature>
<dbReference type="SMART" id="SM00448">
    <property type="entry name" value="REC"/>
    <property type="match status" value="1"/>
</dbReference>
<feature type="compositionally biased region" description="Polar residues" evidence="8">
    <location>
        <begin position="291"/>
        <end position="317"/>
    </location>
</feature>
<feature type="region of interest" description="Disordered" evidence="8">
    <location>
        <begin position="200"/>
        <end position="226"/>
    </location>
</feature>
<dbReference type="AlphaFoldDB" id="U1G2M6"/>
<feature type="domain" description="C2H2-type" evidence="10">
    <location>
        <begin position="4"/>
        <end position="31"/>
    </location>
</feature>
<dbReference type="InterPro" id="IPR001789">
    <property type="entry name" value="Sig_transdc_resp-reg_receiver"/>
</dbReference>
<evidence type="ECO:0008006" key="13">
    <source>
        <dbReference type="Google" id="ProtNLM"/>
    </source>
</evidence>
<evidence type="ECO:0000256" key="7">
    <source>
        <dbReference type="PROSITE-ProRule" id="PRU00169"/>
    </source>
</evidence>
<dbReference type="RefSeq" id="XP_007802746.1">
    <property type="nucleotide sequence ID" value="XM_007804555.1"/>
</dbReference>
<dbReference type="EMBL" id="KE721204">
    <property type="protein sequence ID" value="ERF71537.1"/>
    <property type="molecule type" value="Genomic_DNA"/>
</dbReference>
<keyword evidence="12" id="KW-1185">Reference proteome</keyword>
<dbReference type="GeneID" id="19235587"/>
<evidence type="ECO:0000256" key="5">
    <source>
        <dbReference type="ARBA" id="ARBA00023012"/>
    </source>
</evidence>
<keyword evidence="5" id="KW-0902">Two-component regulatory system</keyword>
<name>U1G2M6_ENDPU</name>
<dbReference type="InterPro" id="IPR036236">
    <property type="entry name" value="Znf_C2H2_sf"/>
</dbReference>
<dbReference type="GO" id="GO:0000160">
    <property type="term" value="P:phosphorelay signal transduction system"/>
    <property type="evidence" value="ECO:0007669"/>
    <property type="project" value="UniProtKB-KW"/>
</dbReference>
<dbReference type="InterPro" id="IPR011006">
    <property type="entry name" value="CheY-like_superfamily"/>
</dbReference>
<dbReference type="Proteomes" id="UP000019373">
    <property type="component" value="Unassembled WGS sequence"/>
</dbReference>
<dbReference type="PANTHER" id="PTHR45339:SF1">
    <property type="entry name" value="HYBRID SIGNAL TRANSDUCTION HISTIDINE KINASE J"/>
    <property type="match status" value="1"/>
</dbReference>
<evidence type="ECO:0000256" key="1">
    <source>
        <dbReference type="ARBA" id="ARBA00022553"/>
    </source>
</evidence>
<keyword evidence="2" id="KW-0479">Metal-binding</keyword>
<feature type="modified residue" description="4-aspartylphosphate" evidence="7">
    <location>
        <position position="500"/>
    </location>
</feature>
<evidence type="ECO:0000259" key="9">
    <source>
        <dbReference type="PROSITE" id="PS50110"/>
    </source>
</evidence>
<protein>
    <recommendedName>
        <fullName evidence="13">Response regulatory domain-containing protein</fullName>
    </recommendedName>
</protein>
<evidence type="ECO:0000259" key="10">
    <source>
        <dbReference type="PROSITE" id="PS50157"/>
    </source>
</evidence>
<gene>
    <name evidence="11" type="ORF">EPUS_00526</name>
</gene>
<feature type="region of interest" description="Disordered" evidence="8">
    <location>
        <begin position="246"/>
        <end position="317"/>
    </location>
</feature>
<feature type="compositionally biased region" description="Polar residues" evidence="8">
    <location>
        <begin position="114"/>
        <end position="127"/>
    </location>
</feature>
<dbReference type="Gene3D" id="3.40.50.2300">
    <property type="match status" value="1"/>
</dbReference>
<proteinExistence type="predicted"/>
<dbReference type="GO" id="GO:0008270">
    <property type="term" value="F:zinc ion binding"/>
    <property type="evidence" value="ECO:0007669"/>
    <property type="project" value="UniProtKB-KW"/>
</dbReference>
<dbReference type="PANTHER" id="PTHR45339">
    <property type="entry name" value="HYBRID SIGNAL TRANSDUCTION HISTIDINE KINASE J"/>
    <property type="match status" value="1"/>
</dbReference>
<evidence type="ECO:0000256" key="2">
    <source>
        <dbReference type="ARBA" id="ARBA00022723"/>
    </source>
</evidence>
<organism evidence="11 12">
    <name type="scientific">Endocarpon pusillum (strain Z07020 / HMAS-L-300199)</name>
    <name type="common">Lichen-forming fungus</name>
    <dbReference type="NCBI Taxonomy" id="1263415"/>
    <lineage>
        <taxon>Eukaryota</taxon>
        <taxon>Fungi</taxon>
        <taxon>Dikarya</taxon>
        <taxon>Ascomycota</taxon>
        <taxon>Pezizomycotina</taxon>
        <taxon>Eurotiomycetes</taxon>
        <taxon>Chaetothyriomycetidae</taxon>
        <taxon>Verrucariales</taxon>
        <taxon>Verrucariaceae</taxon>
        <taxon>Endocarpon</taxon>
    </lineage>
</organism>
<dbReference type="Gene3D" id="3.30.160.60">
    <property type="entry name" value="Classic Zinc Finger"/>
    <property type="match status" value="2"/>
</dbReference>
<keyword evidence="1 7" id="KW-0597">Phosphoprotein</keyword>
<feature type="region of interest" description="Disordered" evidence="8">
    <location>
        <begin position="93"/>
        <end position="134"/>
    </location>
</feature>
<sequence length="634" mass="70767">MPLHKCQVCGKILSRSTKLSEHIRSHTGQKPFRCDICKAHFSRSYDLTKHKERHSGSYKYKCEGEENGVTWGCGKGFHKKGDLNRHLKRGNAEQCRRARQAVTPTRSEAGERPTQLNGANPSQSQPVTALEPRTCKNSQQVIIQDRLRAAQLAHLRTKSTPPGNLEKSPFRSYYLSYILPPPQREEQHPLSSSQISNRLLSQQPTRKQQGCDAMDIDGGSVRQSQEAADVLANMKDDRSMRLPMISAATDTDPSTITPNTSDNAFIHERGNSADQREQDRQQSGVIPRMQDQMNTSQASATPAEQFPSNDGTGSSQKLSLVQNSYRGMTWEGLSRGSWIQADLIVSGTPPYSFQSPSYHFPSDLPKVEANFIYCGRTLPTVHELMGHFGHQQALLPTAETSAIPESRSKSAPPHSEEAGSSIALSGFRDERHNIGGITIRQRTPRILLVEDDPTCRKFEGKFLFTLKCEIDNAVDCLEAVNKVSEVQASLSLRYDLIMIDIIMPNLDGVTSSLSIRQFDRTPIIAITADFRADDIQMYFRYGMDGVLQKPYTRKSLLDMLEEHFSHLKKTKSVIEDSMHGPTNTASNLGTPDAGSNQFSYPESQLNNNITPMGLLLNEHWLTELPISQLQSTNP</sequence>
<feature type="compositionally biased region" description="Polar residues" evidence="8">
    <location>
        <begin position="580"/>
        <end position="600"/>
    </location>
</feature>
<reference evidence="12" key="1">
    <citation type="journal article" date="2014" name="BMC Genomics">
        <title>Genome characteristics reveal the impact of lichenization on lichen-forming fungus Endocarpon pusillum Hedwig (Verrucariales, Ascomycota).</title>
        <authorList>
            <person name="Wang Y.-Y."/>
            <person name="Liu B."/>
            <person name="Zhang X.-Y."/>
            <person name="Zhou Q.-M."/>
            <person name="Zhang T."/>
            <person name="Li H."/>
            <person name="Yu Y.-F."/>
            <person name="Zhang X.-L."/>
            <person name="Hao X.-Y."/>
            <person name="Wang M."/>
            <person name="Wang L."/>
            <person name="Wei J.-C."/>
        </authorList>
    </citation>
    <scope>NUCLEOTIDE SEQUENCE [LARGE SCALE GENOMIC DNA]</scope>
    <source>
        <strain evidence="12">Z07020 / HMAS-L-300199</strain>
    </source>
</reference>
<feature type="domain" description="C2H2-type" evidence="10">
    <location>
        <begin position="32"/>
        <end position="59"/>
    </location>
</feature>
<feature type="region of interest" description="Disordered" evidence="8">
    <location>
        <begin position="400"/>
        <end position="422"/>
    </location>
</feature>
<dbReference type="Pfam" id="PF00096">
    <property type="entry name" value="zf-C2H2"/>
    <property type="match status" value="2"/>
</dbReference>
<feature type="compositionally biased region" description="Basic and acidic residues" evidence="8">
    <location>
        <begin position="265"/>
        <end position="280"/>
    </location>
</feature>
<accession>U1G2M6</accession>
<dbReference type="SUPFAM" id="SSF52172">
    <property type="entry name" value="CheY-like"/>
    <property type="match status" value="1"/>
</dbReference>
<dbReference type="HOGENOM" id="CLU_431488_0_0_1"/>
<feature type="domain" description="Response regulatory" evidence="9">
    <location>
        <begin position="445"/>
        <end position="564"/>
    </location>
</feature>
<dbReference type="SUPFAM" id="SSF57667">
    <property type="entry name" value="beta-beta-alpha zinc fingers"/>
    <property type="match status" value="2"/>
</dbReference>
<evidence type="ECO:0000256" key="8">
    <source>
        <dbReference type="SAM" id="MobiDB-lite"/>
    </source>
</evidence>
<keyword evidence="4" id="KW-0862">Zinc</keyword>
<evidence type="ECO:0000313" key="12">
    <source>
        <dbReference type="Proteomes" id="UP000019373"/>
    </source>
</evidence>
<dbReference type="eggNOG" id="KOG1721">
    <property type="taxonomic scope" value="Eukaryota"/>
</dbReference>
<keyword evidence="3 6" id="KW-0863">Zinc-finger</keyword>
<dbReference type="PROSITE" id="PS50157">
    <property type="entry name" value="ZINC_FINGER_C2H2_2"/>
    <property type="match status" value="3"/>
</dbReference>
<dbReference type="SMART" id="SM00355">
    <property type="entry name" value="ZnF_C2H2"/>
    <property type="match status" value="2"/>
</dbReference>
<dbReference type="FunFam" id="3.30.160.60:FF:002343">
    <property type="entry name" value="Zinc finger protein 33A"/>
    <property type="match status" value="1"/>
</dbReference>
<dbReference type="OrthoDB" id="424572at2759"/>
<dbReference type="CDD" id="cd17546">
    <property type="entry name" value="REC_hyHK_CKI1_RcsC-like"/>
    <property type="match status" value="1"/>
</dbReference>
<dbReference type="InterPro" id="IPR013087">
    <property type="entry name" value="Znf_C2H2_type"/>
</dbReference>
<feature type="domain" description="C2H2-type" evidence="10">
    <location>
        <begin position="60"/>
        <end position="95"/>
    </location>
</feature>
<dbReference type="PROSITE" id="PS00028">
    <property type="entry name" value="ZINC_FINGER_C2H2_1"/>
    <property type="match status" value="2"/>
</dbReference>
<dbReference type="Pfam" id="PF00072">
    <property type="entry name" value="Response_reg"/>
    <property type="match status" value="1"/>
</dbReference>
<dbReference type="eggNOG" id="KOG0519">
    <property type="taxonomic scope" value="Eukaryota"/>
</dbReference>
<evidence type="ECO:0000313" key="11">
    <source>
        <dbReference type="EMBL" id="ERF71537.1"/>
    </source>
</evidence>
<evidence type="ECO:0000256" key="6">
    <source>
        <dbReference type="PROSITE-ProRule" id="PRU00042"/>
    </source>
</evidence>
<evidence type="ECO:0000256" key="3">
    <source>
        <dbReference type="ARBA" id="ARBA00022771"/>
    </source>
</evidence>
<feature type="compositionally biased region" description="Polar residues" evidence="8">
    <location>
        <begin position="248"/>
        <end position="263"/>
    </location>
</feature>
<dbReference type="PROSITE" id="PS50110">
    <property type="entry name" value="RESPONSE_REGULATORY"/>
    <property type="match status" value="1"/>
</dbReference>
<evidence type="ECO:0000256" key="4">
    <source>
        <dbReference type="ARBA" id="ARBA00022833"/>
    </source>
</evidence>